<sequence>MPRLQFETQLLQELPSLANAISVVTNGKISTVFLTFKVQTNYLGEPVDGLADEAQLWIWSIKSQAKSVSDIIKDSKVLLEIEKIFTKITNGPKVPIFEVLPFNYSISTNDRHWQSKKKQLLASYKSRINDIYLATS</sequence>
<evidence type="ECO:0000313" key="2">
    <source>
        <dbReference type="Proteomes" id="UP000639338"/>
    </source>
</evidence>
<evidence type="ECO:0000313" key="1">
    <source>
        <dbReference type="EMBL" id="KAF7988602.1"/>
    </source>
</evidence>
<proteinExistence type="predicted"/>
<gene>
    <name evidence="1" type="ORF">HCN44_001175</name>
</gene>
<comment type="caution">
    <text evidence="1">The sequence shown here is derived from an EMBL/GenBank/DDBJ whole genome shotgun (WGS) entry which is preliminary data.</text>
</comment>
<organism evidence="1 2">
    <name type="scientific">Aphidius gifuensis</name>
    <name type="common">Parasitoid wasp</name>
    <dbReference type="NCBI Taxonomy" id="684658"/>
    <lineage>
        <taxon>Eukaryota</taxon>
        <taxon>Metazoa</taxon>
        <taxon>Ecdysozoa</taxon>
        <taxon>Arthropoda</taxon>
        <taxon>Hexapoda</taxon>
        <taxon>Insecta</taxon>
        <taxon>Pterygota</taxon>
        <taxon>Neoptera</taxon>
        <taxon>Endopterygota</taxon>
        <taxon>Hymenoptera</taxon>
        <taxon>Apocrita</taxon>
        <taxon>Ichneumonoidea</taxon>
        <taxon>Braconidae</taxon>
        <taxon>Aphidiinae</taxon>
        <taxon>Aphidius</taxon>
    </lineage>
</organism>
<dbReference type="OrthoDB" id="3633556at2759"/>
<dbReference type="EMBL" id="JACMRX010000005">
    <property type="protein sequence ID" value="KAF7988602.1"/>
    <property type="molecule type" value="Genomic_DNA"/>
</dbReference>
<dbReference type="AlphaFoldDB" id="A0A834XKN6"/>
<name>A0A834XKN6_APHGI</name>
<dbReference type="Proteomes" id="UP000639338">
    <property type="component" value="Unassembled WGS sequence"/>
</dbReference>
<keyword evidence="2" id="KW-1185">Reference proteome</keyword>
<reference evidence="1 2" key="1">
    <citation type="submission" date="2020-08" db="EMBL/GenBank/DDBJ databases">
        <title>Aphidius gifuensis genome sequencing and assembly.</title>
        <authorList>
            <person name="Du Z."/>
        </authorList>
    </citation>
    <scope>NUCLEOTIDE SEQUENCE [LARGE SCALE GENOMIC DNA]</scope>
    <source>
        <strain evidence="1">YNYX2018</strain>
        <tissue evidence="1">Adults</tissue>
    </source>
</reference>
<protein>
    <submittedName>
        <fullName evidence="1">Uncharacterized protein</fullName>
    </submittedName>
</protein>
<accession>A0A834XKN6</accession>